<protein>
    <recommendedName>
        <fullName evidence="2">BRCT domain-containing protein</fullName>
    </recommendedName>
</protein>
<name>X0U2G2_9ZZZZ</name>
<proteinExistence type="predicted"/>
<dbReference type="Gene3D" id="3.40.50.10190">
    <property type="entry name" value="BRCT domain"/>
    <property type="match status" value="1"/>
</dbReference>
<accession>X0U2G2</accession>
<dbReference type="AlphaFoldDB" id="X0U2G2"/>
<dbReference type="InterPro" id="IPR012340">
    <property type="entry name" value="NA-bd_OB-fold"/>
</dbReference>
<dbReference type="EMBL" id="BARS01015715">
    <property type="protein sequence ID" value="GAF93546.1"/>
    <property type="molecule type" value="Genomic_DNA"/>
</dbReference>
<comment type="caution">
    <text evidence="1">The sequence shown here is derived from an EMBL/GenBank/DDBJ whole genome shotgun (WGS) entry which is preliminary data.</text>
</comment>
<dbReference type="InterPro" id="IPR010995">
    <property type="entry name" value="DNA_repair_Rad51/TF_NusA_a-hlx"/>
</dbReference>
<dbReference type="SUPFAM" id="SSF47794">
    <property type="entry name" value="Rad51 N-terminal domain-like"/>
    <property type="match status" value="1"/>
</dbReference>
<dbReference type="Gene3D" id="2.40.50.140">
    <property type="entry name" value="Nucleic acid-binding proteins"/>
    <property type="match status" value="1"/>
</dbReference>
<dbReference type="InterPro" id="IPR036420">
    <property type="entry name" value="BRCT_dom_sf"/>
</dbReference>
<feature type="non-terminal residue" evidence="1">
    <location>
        <position position="284"/>
    </location>
</feature>
<feature type="non-terminal residue" evidence="1">
    <location>
        <position position="1"/>
    </location>
</feature>
<reference evidence="1" key="1">
    <citation type="journal article" date="2014" name="Front. Microbiol.">
        <title>High frequency of phylogenetically diverse reductive dehalogenase-homologous genes in deep subseafloor sedimentary metagenomes.</title>
        <authorList>
            <person name="Kawai M."/>
            <person name="Futagami T."/>
            <person name="Toyoda A."/>
            <person name="Takaki Y."/>
            <person name="Nishi S."/>
            <person name="Hori S."/>
            <person name="Arai W."/>
            <person name="Tsubouchi T."/>
            <person name="Morono Y."/>
            <person name="Uchiyama I."/>
            <person name="Ito T."/>
            <person name="Fujiyama A."/>
            <person name="Inagaki F."/>
            <person name="Takami H."/>
        </authorList>
    </citation>
    <scope>NUCLEOTIDE SEQUENCE</scope>
    <source>
        <strain evidence="1">Expedition CK06-06</strain>
    </source>
</reference>
<gene>
    <name evidence="1" type="ORF">S01H1_25957</name>
</gene>
<organism evidence="1">
    <name type="scientific">marine sediment metagenome</name>
    <dbReference type="NCBI Taxonomy" id="412755"/>
    <lineage>
        <taxon>unclassified sequences</taxon>
        <taxon>metagenomes</taxon>
        <taxon>ecological metagenomes</taxon>
    </lineage>
</organism>
<dbReference type="SUPFAM" id="SSF50249">
    <property type="entry name" value="Nucleic acid-binding proteins"/>
    <property type="match status" value="1"/>
</dbReference>
<evidence type="ECO:0000313" key="1">
    <source>
        <dbReference type="EMBL" id="GAF93546.1"/>
    </source>
</evidence>
<evidence type="ECO:0008006" key="2">
    <source>
        <dbReference type="Google" id="ProtNLM"/>
    </source>
</evidence>
<sequence>HIRGADIEFATAHNIKNVIDNNIGIGAIVRLSRSGDVIPKIEEVIVPAEEPKLPDVPWKWNETHVDALLKDSEASDEVRNKNIVAFFKDGLKVTGFGEGNILKVINKGFDSVPKILKMTKADFLTVPNFKEKTVNKIYPSLRDKIATISLAELMNATNIFGRGMGESRLTAILAEYPDILTMDASSEEKESLVRGIEGFATKTANLFVTRIPQFMEFISETNLQSKLTQSESKVDESHPLFGKKILLTGFRDKALETEIKARGGKISSSASSKVFIVLVPSLDA</sequence>
<dbReference type="GO" id="GO:0000166">
    <property type="term" value="F:nucleotide binding"/>
    <property type="evidence" value="ECO:0007669"/>
    <property type="project" value="InterPro"/>
</dbReference>